<feature type="transmembrane region" description="Helical" evidence="1">
    <location>
        <begin position="123"/>
        <end position="143"/>
    </location>
</feature>
<reference evidence="3" key="1">
    <citation type="submission" date="2018-08" db="EMBL/GenBank/DDBJ databases">
        <authorList>
            <person name="Im W.T."/>
        </authorList>
    </citation>
    <scope>NUCLEOTIDE SEQUENCE [LARGE SCALE GENOMIC DNA]</scope>
    <source>
        <strain evidence="3">LA-28</strain>
    </source>
</reference>
<evidence type="ECO:0000313" key="3">
    <source>
        <dbReference type="Proteomes" id="UP000262379"/>
    </source>
</evidence>
<gene>
    <name evidence="2" type="ORF">DY251_10140</name>
</gene>
<proteinExistence type="predicted"/>
<feature type="transmembrane region" description="Helical" evidence="1">
    <location>
        <begin position="187"/>
        <end position="208"/>
    </location>
</feature>
<accession>A0A371XFD1</accession>
<dbReference type="RefSeq" id="WP_116623762.1">
    <property type="nucleotide sequence ID" value="NZ_QURN01000006.1"/>
</dbReference>
<keyword evidence="1" id="KW-1133">Transmembrane helix</keyword>
<feature type="transmembrane region" description="Helical" evidence="1">
    <location>
        <begin position="24"/>
        <end position="43"/>
    </location>
</feature>
<dbReference type="EMBL" id="QURN01000006">
    <property type="protein sequence ID" value="RFC67926.1"/>
    <property type="molecule type" value="Genomic_DNA"/>
</dbReference>
<feature type="transmembrane region" description="Helical" evidence="1">
    <location>
        <begin position="92"/>
        <end position="111"/>
    </location>
</feature>
<dbReference type="InterPro" id="IPR009495">
    <property type="entry name" value="NrsF"/>
</dbReference>
<evidence type="ECO:0000313" key="2">
    <source>
        <dbReference type="EMBL" id="RFC67926.1"/>
    </source>
</evidence>
<protein>
    <submittedName>
        <fullName evidence="2">DUF1109 family protein</fullName>
    </submittedName>
</protein>
<dbReference type="Pfam" id="PF06532">
    <property type="entry name" value="NrsF"/>
    <property type="match status" value="1"/>
</dbReference>
<evidence type="ECO:0000256" key="1">
    <source>
        <dbReference type="SAM" id="Phobius"/>
    </source>
</evidence>
<organism evidence="2 3">
    <name type="scientific">Mesorhizobium denitrificans</name>
    <dbReference type="NCBI Taxonomy" id="2294114"/>
    <lineage>
        <taxon>Bacteria</taxon>
        <taxon>Pseudomonadati</taxon>
        <taxon>Pseudomonadota</taxon>
        <taxon>Alphaproteobacteria</taxon>
        <taxon>Hyphomicrobiales</taxon>
        <taxon>Phyllobacteriaceae</taxon>
        <taxon>Mesorhizobium</taxon>
    </lineage>
</organism>
<dbReference type="Proteomes" id="UP000262379">
    <property type="component" value="Unassembled WGS sequence"/>
</dbReference>
<comment type="caution">
    <text evidence="2">The sequence shown here is derived from an EMBL/GenBank/DDBJ whole genome shotgun (WGS) entry which is preliminary data.</text>
</comment>
<keyword evidence="1" id="KW-0472">Membrane</keyword>
<keyword evidence="3" id="KW-1185">Reference proteome</keyword>
<keyword evidence="1" id="KW-0812">Transmembrane</keyword>
<name>A0A371XFD1_9HYPH</name>
<feature type="transmembrane region" description="Helical" evidence="1">
    <location>
        <begin position="63"/>
        <end position="80"/>
    </location>
</feature>
<feature type="transmembrane region" description="Helical" evidence="1">
    <location>
        <begin position="155"/>
        <end position="175"/>
    </location>
</feature>
<sequence length="210" mass="21991">MKTDDLISALQADSAVRDMQLANVWKAAFAAAVLAAALVFFAMLSPRADIAAALTTMRFPFKFVVTIALVVSAAPLLFLLARPGQRWTASTLLVVPVIIALGVGMELFTLPADALKSAWIGKTAMFCMVLIPLIGLAPLAIFLAALRYAAPTRPVLSGAVAGLLAGGIAATFYAAHCTDDSPLFVATWYTLGVLGLAAIGALVGKFVLRW</sequence>
<dbReference type="AlphaFoldDB" id="A0A371XFD1"/>